<evidence type="ECO:0000256" key="3">
    <source>
        <dbReference type="ARBA" id="ARBA00022963"/>
    </source>
</evidence>
<keyword evidence="6" id="KW-1185">Reference proteome</keyword>
<evidence type="ECO:0000313" key="5">
    <source>
        <dbReference type="EMBL" id="KAF2668800.1"/>
    </source>
</evidence>
<keyword evidence="3" id="KW-0442">Lipid degradation</keyword>
<dbReference type="EMBL" id="MU004236">
    <property type="protein sequence ID" value="KAF2668800.1"/>
    <property type="molecule type" value="Genomic_DNA"/>
</dbReference>
<name>A0A6A6UA32_9PEZI</name>
<gene>
    <name evidence="5" type="ORF">BT63DRAFT_285794</name>
</gene>
<dbReference type="AlphaFoldDB" id="A0A6A6UA32"/>
<accession>A0A6A6UA32</accession>
<dbReference type="Pfam" id="PF03403">
    <property type="entry name" value="PAF-AH_p_II"/>
    <property type="match status" value="1"/>
</dbReference>
<dbReference type="PANTHER" id="PTHR10272">
    <property type="entry name" value="PLATELET-ACTIVATING FACTOR ACETYLHYDROLASE"/>
    <property type="match status" value="1"/>
</dbReference>
<protein>
    <recommendedName>
        <fullName evidence="1">1-alkyl-2-acetylglycerophosphocholine esterase</fullName>
        <ecNumber evidence="1">3.1.1.47</ecNumber>
    </recommendedName>
</protein>
<dbReference type="GO" id="GO:0003847">
    <property type="term" value="F:1-alkyl-2-acetylglycerophosphocholine esterase activity"/>
    <property type="evidence" value="ECO:0007669"/>
    <property type="project" value="UniProtKB-EC"/>
</dbReference>
<dbReference type="Proteomes" id="UP000799302">
    <property type="component" value="Unassembled WGS sequence"/>
</dbReference>
<dbReference type="Gene3D" id="3.40.50.1820">
    <property type="entry name" value="alpha/beta hydrolase"/>
    <property type="match status" value="1"/>
</dbReference>
<evidence type="ECO:0000256" key="1">
    <source>
        <dbReference type="ARBA" id="ARBA00013201"/>
    </source>
</evidence>
<dbReference type="PANTHER" id="PTHR10272:SF0">
    <property type="entry name" value="PLATELET-ACTIVATING FACTOR ACETYLHYDROLASE"/>
    <property type="match status" value="1"/>
</dbReference>
<dbReference type="SUPFAM" id="SSF53474">
    <property type="entry name" value="alpha/beta-Hydrolases"/>
    <property type="match status" value="1"/>
</dbReference>
<dbReference type="EC" id="3.1.1.47" evidence="1"/>
<keyword evidence="4" id="KW-0443">Lipid metabolism</keyword>
<sequence length="308" mass="34773">MRLAEIHETFKVLQDICEGRGQSVEERNLRCKGGIGASSRGLEGVRWEDWKNAFYLDNITQLGHSFGAATTIEVLRQTSRFPYIGQGVIYDIWAAPVIQSGQNRAKVSRPLLAINSEAFMYWQQNFDVVTNLLEEAKSQKQPAWSLTVRGSVHISQSDFSVLYPHLCAMIFGMTANPKRAIDLNIGATLEFLKLIRSERSLILRRTMVDEGLLSVGVIDELPTEHRPVADKHLAIKLELPRQLGSRAIPKLQTKMKQLGKHDIQPSDEVWAHLVTTWDEMQSWGCDAATSPVQEFAHKAEARQKQILE</sequence>
<evidence type="ECO:0000256" key="4">
    <source>
        <dbReference type="ARBA" id="ARBA00023098"/>
    </source>
</evidence>
<dbReference type="InterPro" id="IPR029058">
    <property type="entry name" value="AB_hydrolase_fold"/>
</dbReference>
<dbReference type="OrthoDB" id="2363873at2759"/>
<organism evidence="5 6">
    <name type="scientific">Microthyrium microscopicum</name>
    <dbReference type="NCBI Taxonomy" id="703497"/>
    <lineage>
        <taxon>Eukaryota</taxon>
        <taxon>Fungi</taxon>
        <taxon>Dikarya</taxon>
        <taxon>Ascomycota</taxon>
        <taxon>Pezizomycotina</taxon>
        <taxon>Dothideomycetes</taxon>
        <taxon>Dothideomycetes incertae sedis</taxon>
        <taxon>Microthyriales</taxon>
        <taxon>Microthyriaceae</taxon>
        <taxon>Microthyrium</taxon>
    </lineage>
</organism>
<dbReference type="GO" id="GO:0016042">
    <property type="term" value="P:lipid catabolic process"/>
    <property type="evidence" value="ECO:0007669"/>
    <property type="project" value="UniProtKB-KW"/>
</dbReference>
<keyword evidence="2" id="KW-0378">Hydrolase</keyword>
<reference evidence="5" key="1">
    <citation type="journal article" date="2020" name="Stud. Mycol.">
        <title>101 Dothideomycetes genomes: a test case for predicting lifestyles and emergence of pathogens.</title>
        <authorList>
            <person name="Haridas S."/>
            <person name="Albert R."/>
            <person name="Binder M."/>
            <person name="Bloem J."/>
            <person name="Labutti K."/>
            <person name="Salamov A."/>
            <person name="Andreopoulos B."/>
            <person name="Baker S."/>
            <person name="Barry K."/>
            <person name="Bills G."/>
            <person name="Bluhm B."/>
            <person name="Cannon C."/>
            <person name="Castanera R."/>
            <person name="Culley D."/>
            <person name="Daum C."/>
            <person name="Ezra D."/>
            <person name="Gonzalez J."/>
            <person name="Henrissat B."/>
            <person name="Kuo A."/>
            <person name="Liang C."/>
            <person name="Lipzen A."/>
            <person name="Lutzoni F."/>
            <person name="Magnuson J."/>
            <person name="Mondo S."/>
            <person name="Nolan M."/>
            <person name="Ohm R."/>
            <person name="Pangilinan J."/>
            <person name="Park H.-J."/>
            <person name="Ramirez L."/>
            <person name="Alfaro M."/>
            <person name="Sun H."/>
            <person name="Tritt A."/>
            <person name="Yoshinaga Y."/>
            <person name="Zwiers L.-H."/>
            <person name="Turgeon B."/>
            <person name="Goodwin S."/>
            <person name="Spatafora J."/>
            <person name="Crous P."/>
            <person name="Grigoriev I."/>
        </authorList>
    </citation>
    <scope>NUCLEOTIDE SEQUENCE</scope>
    <source>
        <strain evidence="5">CBS 115976</strain>
    </source>
</reference>
<proteinExistence type="predicted"/>
<evidence type="ECO:0000256" key="2">
    <source>
        <dbReference type="ARBA" id="ARBA00022801"/>
    </source>
</evidence>
<evidence type="ECO:0000313" key="6">
    <source>
        <dbReference type="Proteomes" id="UP000799302"/>
    </source>
</evidence>